<dbReference type="EMBL" id="KQ257461">
    <property type="protein sequence ID" value="KNC98007.1"/>
    <property type="molecule type" value="Genomic_DNA"/>
</dbReference>
<protein>
    <submittedName>
        <fullName evidence="2">Uncharacterized protein</fullName>
    </submittedName>
</protein>
<reference evidence="2 3" key="1">
    <citation type="submission" date="2009-08" db="EMBL/GenBank/DDBJ databases">
        <title>The Genome Sequence of Spizellomyces punctatus strain DAOM BR117.</title>
        <authorList>
            <consortium name="The Broad Institute Genome Sequencing Platform"/>
            <person name="Russ C."/>
            <person name="Cuomo C."/>
            <person name="Shea T."/>
            <person name="Young S.K."/>
            <person name="Zeng Q."/>
            <person name="Koehrsen M."/>
            <person name="Haas B."/>
            <person name="Borodovsky M."/>
            <person name="Guigo R."/>
            <person name="Alvarado L."/>
            <person name="Berlin A."/>
            <person name="Bochicchio J."/>
            <person name="Borenstein D."/>
            <person name="Chapman S."/>
            <person name="Chen Z."/>
            <person name="Engels R."/>
            <person name="Freedman E."/>
            <person name="Gellesch M."/>
            <person name="Goldberg J."/>
            <person name="Griggs A."/>
            <person name="Gujja S."/>
            <person name="Heiman D."/>
            <person name="Hepburn T."/>
            <person name="Howarth C."/>
            <person name="Jen D."/>
            <person name="Larson L."/>
            <person name="Lewis B."/>
            <person name="Mehta T."/>
            <person name="Park D."/>
            <person name="Pearson M."/>
            <person name="Roberts A."/>
            <person name="Saif S."/>
            <person name="Shenoy N."/>
            <person name="Sisk P."/>
            <person name="Stolte C."/>
            <person name="Sykes S."/>
            <person name="Thomson T."/>
            <person name="Walk T."/>
            <person name="White J."/>
            <person name="Yandava C."/>
            <person name="Burger G."/>
            <person name="Gray M.W."/>
            <person name="Holland P.W.H."/>
            <person name="King N."/>
            <person name="Lang F.B.F."/>
            <person name="Roger A.J."/>
            <person name="Ruiz-Trillo I."/>
            <person name="Lander E."/>
            <person name="Nusbaum C."/>
        </authorList>
    </citation>
    <scope>NUCLEOTIDE SEQUENCE [LARGE SCALE GENOMIC DNA]</scope>
    <source>
        <strain evidence="2 3">DAOM BR117</strain>
    </source>
</reference>
<dbReference type="RefSeq" id="XP_016606047.1">
    <property type="nucleotide sequence ID" value="XM_016754632.1"/>
</dbReference>
<dbReference type="Proteomes" id="UP000053201">
    <property type="component" value="Unassembled WGS sequence"/>
</dbReference>
<accession>A0A0L0H9Z7</accession>
<keyword evidence="3" id="KW-1185">Reference proteome</keyword>
<feature type="region of interest" description="Disordered" evidence="1">
    <location>
        <begin position="1"/>
        <end position="28"/>
    </location>
</feature>
<dbReference type="VEuPathDB" id="FungiDB:SPPG_06426"/>
<organism evidence="2 3">
    <name type="scientific">Spizellomyces punctatus (strain DAOM BR117)</name>
    <dbReference type="NCBI Taxonomy" id="645134"/>
    <lineage>
        <taxon>Eukaryota</taxon>
        <taxon>Fungi</taxon>
        <taxon>Fungi incertae sedis</taxon>
        <taxon>Chytridiomycota</taxon>
        <taxon>Chytridiomycota incertae sedis</taxon>
        <taxon>Chytridiomycetes</taxon>
        <taxon>Spizellomycetales</taxon>
        <taxon>Spizellomycetaceae</taxon>
        <taxon>Spizellomyces</taxon>
    </lineage>
</organism>
<evidence type="ECO:0000313" key="3">
    <source>
        <dbReference type="Proteomes" id="UP000053201"/>
    </source>
</evidence>
<gene>
    <name evidence="2" type="ORF">SPPG_06426</name>
</gene>
<proteinExistence type="predicted"/>
<name>A0A0L0H9Z7_SPIPD</name>
<dbReference type="GeneID" id="27689728"/>
<evidence type="ECO:0000256" key="1">
    <source>
        <dbReference type="SAM" id="MobiDB-lite"/>
    </source>
</evidence>
<dbReference type="AlphaFoldDB" id="A0A0L0H9Z7"/>
<dbReference type="InParanoid" id="A0A0L0H9Z7"/>
<evidence type="ECO:0000313" key="2">
    <source>
        <dbReference type="EMBL" id="KNC98007.1"/>
    </source>
</evidence>
<sequence length="68" mass="7663">MQSRFQAWEVQSVDQGSPPDIDGGFPESGDFVPEYMVHKNSLGYFGGYEDVDAYLQSRSRWTGAVQNK</sequence>